<accession>A0AAW9S2J0</accession>
<evidence type="ECO:0000313" key="1">
    <source>
        <dbReference type="EMBL" id="MEN7547134.1"/>
    </source>
</evidence>
<gene>
    <name evidence="1" type="ORF">AAG747_04400</name>
</gene>
<dbReference type="Proteomes" id="UP001403385">
    <property type="component" value="Unassembled WGS sequence"/>
</dbReference>
<evidence type="ECO:0000313" key="2">
    <source>
        <dbReference type="Proteomes" id="UP001403385"/>
    </source>
</evidence>
<organism evidence="1 2">
    <name type="scientific">Rapidithrix thailandica</name>
    <dbReference type="NCBI Taxonomy" id="413964"/>
    <lineage>
        <taxon>Bacteria</taxon>
        <taxon>Pseudomonadati</taxon>
        <taxon>Bacteroidota</taxon>
        <taxon>Cytophagia</taxon>
        <taxon>Cytophagales</taxon>
        <taxon>Flammeovirgaceae</taxon>
        <taxon>Rapidithrix</taxon>
    </lineage>
</organism>
<dbReference type="RefSeq" id="WP_346819920.1">
    <property type="nucleotide sequence ID" value="NZ_JBDKWZ010000002.1"/>
</dbReference>
<dbReference type="AlphaFoldDB" id="A0AAW9S2J0"/>
<protein>
    <submittedName>
        <fullName evidence="1">Phosphoribosylpyrophosphate synthetase</fullName>
    </submittedName>
</protein>
<dbReference type="EMBL" id="JBDKWZ010000002">
    <property type="protein sequence ID" value="MEN7547134.1"/>
    <property type="molecule type" value="Genomic_DNA"/>
</dbReference>
<name>A0AAW9S2J0_9BACT</name>
<sequence>MRHYETLSSAINDLRTRGYIHDFVIRNDGMECVDEHRKLDVEKMDVDEMYRFEGMSNPDDNSVLYAITSKEGYKGVLVDAFGMYSENIAPEMIKLMKMHYESFT</sequence>
<comment type="caution">
    <text evidence="1">The sequence shown here is derived from an EMBL/GenBank/DDBJ whole genome shotgun (WGS) entry which is preliminary data.</text>
</comment>
<keyword evidence="2" id="KW-1185">Reference proteome</keyword>
<proteinExistence type="predicted"/>
<reference evidence="1 2" key="1">
    <citation type="submission" date="2024-04" db="EMBL/GenBank/DDBJ databases">
        <title>Novel genus in family Flammeovirgaceae.</title>
        <authorList>
            <person name="Nguyen T.H."/>
            <person name="Vuong T.Q."/>
            <person name="Le H."/>
            <person name="Kim S.-G."/>
        </authorList>
    </citation>
    <scope>NUCLEOTIDE SEQUENCE [LARGE SCALE GENOMIC DNA]</scope>
    <source>
        <strain evidence="1 2">JCM 23209</strain>
    </source>
</reference>